<keyword evidence="3" id="KW-1185">Reference proteome</keyword>
<dbReference type="EMBL" id="PRDS01000007">
    <property type="protein sequence ID" value="PPB80011.1"/>
    <property type="molecule type" value="Genomic_DNA"/>
</dbReference>
<dbReference type="Proteomes" id="UP000239736">
    <property type="component" value="Unassembled WGS sequence"/>
</dbReference>
<reference evidence="2 3" key="1">
    <citation type="submission" date="2018-01" db="EMBL/GenBank/DDBJ databases">
        <title>Genomic Encyclopedia of Archaeal and Bacterial Type Strains, Phase II (KMG-II): from individual species to whole genera.</title>
        <authorList>
            <person name="Goeker M."/>
        </authorList>
    </citation>
    <scope>NUCLEOTIDE SEQUENCE [LARGE SCALE GENOMIC DNA]</scope>
    <source>
        <strain evidence="2 3">DSM 12048</strain>
    </source>
</reference>
<organism evidence="2 3">
    <name type="scientific">Albidovulum inexpectatum</name>
    <dbReference type="NCBI Taxonomy" id="196587"/>
    <lineage>
        <taxon>Bacteria</taxon>
        <taxon>Pseudomonadati</taxon>
        <taxon>Pseudomonadota</taxon>
        <taxon>Alphaproteobacteria</taxon>
        <taxon>Rhodobacterales</taxon>
        <taxon>Paracoccaceae</taxon>
        <taxon>Albidovulum</taxon>
    </lineage>
</organism>
<evidence type="ECO:0000256" key="1">
    <source>
        <dbReference type="SAM" id="MobiDB-lite"/>
    </source>
</evidence>
<sequence>MNVESLIRMAVNTFMRVVMRRGINAGIDRIERRGKPPEQMTPEERRRAGQARRSAQRMRQAIRMIRRFGR</sequence>
<name>A0A2S5JF25_9RHOB</name>
<dbReference type="AlphaFoldDB" id="A0A2S5JF25"/>
<protein>
    <submittedName>
        <fullName evidence="2">Uncharacterized protein</fullName>
    </submittedName>
</protein>
<feature type="region of interest" description="Disordered" evidence="1">
    <location>
        <begin position="31"/>
        <end position="56"/>
    </location>
</feature>
<feature type="compositionally biased region" description="Basic and acidic residues" evidence="1">
    <location>
        <begin position="31"/>
        <end position="47"/>
    </location>
</feature>
<proteinExistence type="predicted"/>
<gene>
    <name evidence="2" type="ORF">LV82_02293</name>
</gene>
<evidence type="ECO:0000313" key="2">
    <source>
        <dbReference type="EMBL" id="PPB80011.1"/>
    </source>
</evidence>
<dbReference type="OrthoDB" id="7871856at2"/>
<accession>A0A2S5JF25</accession>
<dbReference type="RefSeq" id="WP_104071790.1">
    <property type="nucleotide sequence ID" value="NZ_PRDS01000007.1"/>
</dbReference>
<evidence type="ECO:0000313" key="3">
    <source>
        <dbReference type="Proteomes" id="UP000239736"/>
    </source>
</evidence>
<comment type="caution">
    <text evidence="2">The sequence shown here is derived from an EMBL/GenBank/DDBJ whole genome shotgun (WGS) entry which is preliminary data.</text>
</comment>